<accession>A0ABU0YQD1</accession>
<gene>
    <name evidence="1" type="ORF">Q8A70_19750</name>
</gene>
<name>A0ABU0YQD1_9PROT</name>
<organism evidence="1 2">
    <name type="scientific">Dongia sedimenti</name>
    <dbReference type="NCBI Taxonomy" id="3064282"/>
    <lineage>
        <taxon>Bacteria</taxon>
        <taxon>Pseudomonadati</taxon>
        <taxon>Pseudomonadota</taxon>
        <taxon>Alphaproteobacteria</taxon>
        <taxon>Rhodospirillales</taxon>
        <taxon>Dongiaceae</taxon>
        <taxon>Dongia</taxon>
    </lineage>
</organism>
<evidence type="ECO:0000313" key="1">
    <source>
        <dbReference type="EMBL" id="MDQ7249933.1"/>
    </source>
</evidence>
<dbReference type="Proteomes" id="UP001230156">
    <property type="component" value="Unassembled WGS sequence"/>
</dbReference>
<sequence>MATFEDLADRLCRLSERRDEPLTRIEIDTELTRGLRGARVAAMRQLIGMGDGPTGAQR</sequence>
<reference evidence="2" key="1">
    <citation type="submission" date="2023-08" db="EMBL/GenBank/DDBJ databases">
        <title>Rhodospirillaceae gen. nov., a novel taxon isolated from the Yangtze River Yuezi River estuary sludge.</title>
        <authorList>
            <person name="Ruan L."/>
        </authorList>
    </citation>
    <scope>NUCLEOTIDE SEQUENCE [LARGE SCALE GENOMIC DNA]</scope>
    <source>
        <strain evidence="2">R-7</strain>
    </source>
</reference>
<evidence type="ECO:0000313" key="2">
    <source>
        <dbReference type="Proteomes" id="UP001230156"/>
    </source>
</evidence>
<comment type="caution">
    <text evidence="1">The sequence shown here is derived from an EMBL/GenBank/DDBJ whole genome shotgun (WGS) entry which is preliminary data.</text>
</comment>
<proteinExistence type="predicted"/>
<dbReference type="EMBL" id="JAUYVI010000006">
    <property type="protein sequence ID" value="MDQ7249933.1"/>
    <property type="molecule type" value="Genomic_DNA"/>
</dbReference>
<keyword evidence="2" id="KW-1185">Reference proteome</keyword>
<protein>
    <submittedName>
        <fullName evidence="1">Uncharacterized protein</fullName>
    </submittedName>
</protein>
<dbReference type="RefSeq" id="WP_379958520.1">
    <property type="nucleotide sequence ID" value="NZ_JAUYVI010000006.1"/>
</dbReference>